<accession>A0A919XBL0</accession>
<gene>
    <name evidence="1" type="ORF">J43TS3_32600</name>
</gene>
<organism evidence="1 2">
    <name type="scientific">Ornithinibacillus bavariensis</name>
    <dbReference type="NCBI Taxonomy" id="545502"/>
    <lineage>
        <taxon>Bacteria</taxon>
        <taxon>Bacillati</taxon>
        <taxon>Bacillota</taxon>
        <taxon>Bacilli</taxon>
        <taxon>Bacillales</taxon>
        <taxon>Bacillaceae</taxon>
        <taxon>Ornithinibacillus</taxon>
    </lineage>
</organism>
<sequence>MVWIEGGNIHRIGLTRTGSISARESKGIDNNNTNHKPPIALIVDFMKSFVKKLPTQIPRLANKR</sequence>
<protein>
    <submittedName>
        <fullName evidence="1">Uncharacterized protein</fullName>
    </submittedName>
</protein>
<reference evidence="1" key="1">
    <citation type="submission" date="2021-03" db="EMBL/GenBank/DDBJ databases">
        <title>Antimicrobial resistance genes in bacteria isolated from Japanese honey, and their potential for conferring macrolide and lincosamide resistance in the American foulbrood pathogen Paenibacillus larvae.</title>
        <authorList>
            <person name="Okamoto M."/>
            <person name="Kumagai M."/>
            <person name="Kanamori H."/>
            <person name="Takamatsu D."/>
        </authorList>
    </citation>
    <scope>NUCLEOTIDE SEQUENCE</scope>
    <source>
        <strain evidence="1">J43TS3</strain>
    </source>
</reference>
<dbReference type="EMBL" id="BORP01000008">
    <property type="protein sequence ID" value="GIO28649.1"/>
    <property type="molecule type" value="Genomic_DNA"/>
</dbReference>
<evidence type="ECO:0000313" key="1">
    <source>
        <dbReference type="EMBL" id="GIO28649.1"/>
    </source>
</evidence>
<comment type="caution">
    <text evidence="1">The sequence shown here is derived from an EMBL/GenBank/DDBJ whole genome shotgun (WGS) entry which is preliminary data.</text>
</comment>
<name>A0A919XBL0_9BACI</name>
<keyword evidence="2" id="KW-1185">Reference proteome</keyword>
<proteinExistence type="predicted"/>
<dbReference type="AlphaFoldDB" id="A0A919XBL0"/>
<dbReference type="Proteomes" id="UP000676917">
    <property type="component" value="Unassembled WGS sequence"/>
</dbReference>
<evidence type="ECO:0000313" key="2">
    <source>
        <dbReference type="Proteomes" id="UP000676917"/>
    </source>
</evidence>